<dbReference type="InterPro" id="IPR036866">
    <property type="entry name" value="RibonucZ/Hydroxyglut_hydro"/>
</dbReference>
<sequence>MEPSVTAVFEPVTCTWQYIVSDPSTRSAAIIDSVLDYNSTTAAISTRSADALLSIIAEKNLNVTLILETHAHADHLTAASYLQNKLSDPQAVDGAGSVKPPICVGERIKQVQSTFAAKYGMSEQEYAGVFDKLWNDDEEFAIGGLSARAVHLPGHTPDHMGYHVGNNVFVGDSIFQPDVGSARADFPGGSAPAIYDSCRNKLLSLPGETKIWVGHDYPPSSNSPEDSGRAPRPWATVDEHRQHNIHLRDGVGREDFTQMRSTRDSKLSAPRLIDQALRVNICGGRLHGFEKDGDKVVKLPQGMVAETMASWRGL</sequence>
<reference evidence="3" key="1">
    <citation type="journal article" date="2021" name="Nat. Commun.">
        <title>Genetic determinants of endophytism in the Arabidopsis root mycobiome.</title>
        <authorList>
            <person name="Mesny F."/>
            <person name="Miyauchi S."/>
            <person name="Thiergart T."/>
            <person name="Pickel B."/>
            <person name="Atanasova L."/>
            <person name="Karlsson M."/>
            <person name="Huettel B."/>
            <person name="Barry K.W."/>
            <person name="Haridas S."/>
            <person name="Chen C."/>
            <person name="Bauer D."/>
            <person name="Andreopoulos W."/>
            <person name="Pangilinan J."/>
            <person name="LaButti K."/>
            <person name="Riley R."/>
            <person name="Lipzen A."/>
            <person name="Clum A."/>
            <person name="Drula E."/>
            <person name="Henrissat B."/>
            <person name="Kohler A."/>
            <person name="Grigoriev I.V."/>
            <person name="Martin F.M."/>
            <person name="Hacquard S."/>
        </authorList>
    </citation>
    <scope>NUCLEOTIDE SEQUENCE</scope>
    <source>
        <strain evidence="3">MPI-CAGE-CH-0230</strain>
    </source>
</reference>
<dbReference type="AlphaFoldDB" id="A0A9P8Y3N8"/>
<dbReference type="Gene3D" id="3.60.15.10">
    <property type="entry name" value="Ribonuclease Z/Hydroxyacylglutathione hydrolase-like"/>
    <property type="match status" value="1"/>
</dbReference>
<proteinExistence type="predicted"/>
<dbReference type="InterPro" id="IPR001279">
    <property type="entry name" value="Metallo-B-lactamas"/>
</dbReference>
<dbReference type="OrthoDB" id="449487at2759"/>
<dbReference type="GeneID" id="70189776"/>
<evidence type="ECO:0000313" key="3">
    <source>
        <dbReference type="EMBL" id="KAH7030562.1"/>
    </source>
</evidence>
<dbReference type="GO" id="GO:0070813">
    <property type="term" value="P:hydrogen sulfide metabolic process"/>
    <property type="evidence" value="ECO:0007669"/>
    <property type="project" value="TreeGrafter"/>
</dbReference>
<evidence type="ECO:0000313" key="4">
    <source>
        <dbReference type="Proteomes" id="UP000756346"/>
    </source>
</evidence>
<dbReference type="RefSeq" id="XP_046012242.1">
    <property type="nucleotide sequence ID" value="XM_046160230.1"/>
</dbReference>
<feature type="domain" description="Metallo-beta-lactamase" evidence="2">
    <location>
        <begin position="14"/>
        <end position="215"/>
    </location>
</feature>
<comment type="caution">
    <text evidence="3">The sequence shown here is derived from an EMBL/GenBank/DDBJ whole genome shotgun (WGS) entry which is preliminary data.</text>
</comment>
<protein>
    <submittedName>
        <fullName evidence="3">Beta-lactamase-like protein</fullName>
    </submittedName>
</protein>
<evidence type="ECO:0000256" key="1">
    <source>
        <dbReference type="ARBA" id="ARBA00022723"/>
    </source>
</evidence>
<accession>A0A9P8Y3N8</accession>
<dbReference type="GO" id="GO:0046872">
    <property type="term" value="F:metal ion binding"/>
    <property type="evidence" value="ECO:0007669"/>
    <property type="project" value="UniProtKB-KW"/>
</dbReference>
<dbReference type="InterPro" id="IPR051682">
    <property type="entry name" value="Mito_Persulfide_Diox"/>
</dbReference>
<dbReference type="SMART" id="SM00849">
    <property type="entry name" value="Lactamase_B"/>
    <property type="match status" value="1"/>
</dbReference>
<dbReference type="Pfam" id="PF00753">
    <property type="entry name" value="Lactamase_B"/>
    <property type="match status" value="1"/>
</dbReference>
<dbReference type="SUPFAM" id="SSF56281">
    <property type="entry name" value="Metallo-hydrolase/oxidoreductase"/>
    <property type="match status" value="1"/>
</dbReference>
<dbReference type="CDD" id="cd07724">
    <property type="entry name" value="POD-like_MBL-fold"/>
    <property type="match status" value="1"/>
</dbReference>
<dbReference type="EMBL" id="JAGTJQ010000005">
    <property type="protein sequence ID" value="KAH7030562.1"/>
    <property type="molecule type" value="Genomic_DNA"/>
</dbReference>
<gene>
    <name evidence="3" type="ORF">B0I36DRAFT_373828</name>
</gene>
<dbReference type="GO" id="GO:0050313">
    <property type="term" value="F:sulfur dioxygenase activity"/>
    <property type="evidence" value="ECO:0007669"/>
    <property type="project" value="InterPro"/>
</dbReference>
<organism evidence="3 4">
    <name type="scientific">Microdochium trichocladiopsis</name>
    <dbReference type="NCBI Taxonomy" id="1682393"/>
    <lineage>
        <taxon>Eukaryota</taxon>
        <taxon>Fungi</taxon>
        <taxon>Dikarya</taxon>
        <taxon>Ascomycota</taxon>
        <taxon>Pezizomycotina</taxon>
        <taxon>Sordariomycetes</taxon>
        <taxon>Xylariomycetidae</taxon>
        <taxon>Xylariales</taxon>
        <taxon>Microdochiaceae</taxon>
        <taxon>Microdochium</taxon>
    </lineage>
</organism>
<dbReference type="GO" id="GO:0006749">
    <property type="term" value="P:glutathione metabolic process"/>
    <property type="evidence" value="ECO:0007669"/>
    <property type="project" value="InterPro"/>
</dbReference>
<dbReference type="Proteomes" id="UP000756346">
    <property type="component" value="Unassembled WGS sequence"/>
</dbReference>
<evidence type="ECO:0000259" key="2">
    <source>
        <dbReference type="SMART" id="SM00849"/>
    </source>
</evidence>
<dbReference type="PANTHER" id="PTHR43084:SF1">
    <property type="entry name" value="PERSULFIDE DIOXYGENASE ETHE1, MITOCHONDRIAL"/>
    <property type="match status" value="1"/>
</dbReference>
<dbReference type="PANTHER" id="PTHR43084">
    <property type="entry name" value="PERSULFIDE DIOXYGENASE ETHE1"/>
    <property type="match status" value="1"/>
</dbReference>
<keyword evidence="1" id="KW-0479">Metal-binding</keyword>
<name>A0A9P8Y3N8_9PEZI</name>
<keyword evidence="4" id="KW-1185">Reference proteome</keyword>
<dbReference type="InterPro" id="IPR044528">
    <property type="entry name" value="POD-like_MBL-fold"/>
</dbReference>